<dbReference type="GO" id="GO:0055085">
    <property type="term" value="P:transmembrane transport"/>
    <property type="evidence" value="ECO:0007669"/>
    <property type="project" value="InterPro"/>
</dbReference>
<dbReference type="Gene3D" id="3.40.190.170">
    <property type="entry name" value="Bacterial extracellular solute-binding protein, family 7"/>
    <property type="match status" value="1"/>
</dbReference>
<proteinExistence type="inferred from homology"/>
<organism evidence="5 6">
    <name type="scientific">Magnetospirillum fulvum</name>
    <name type="common">Rhodospirillum fulvum</name>
    <dbReference type="NCBI Taxonomy" id="1082"/>
    <lineage>
        <taxon>Bacteria</taxon>
        <taxon>Pseudomonadati</taxon>
        <taxon>Pseudomonadota</taxon>
        <taxon>Alphaproteobacteria</taxon>
        <taxon>Rhodospirillales</taxon>
        <taxon>Rhodospirillaceae</taxon>
        <taxon>Magnetospirillum</taxon>
    </lineage>
</organism>
<dbReference type="PANTHER" id="PTHR33376:SF7">
    <property type="entry name" value="C4-DICARBOXYLATE-BINDING PROTEIN DCTB"/>
    <property type="match status" value="1"/>
</dbReference>
<dbReference type="EMBL" id="FNWO01000005">
    <property type="protein sequence ID" value="SEH34352.1"/>
    <property type="molecule type" value="Genomic_DNA"/>
</dbReference>
<comment type="similarity">
    <text evidence="1">Belongs to the bacterial solute-binding protein 7 family.</text>
</comment>
<dbReference type="InterPro" id="IPR038404">
    <property type="entry name" value="TRAP_DctP_sf"/>
</dbReference>
<keyword evidence="3 4" id="KW-0732">Signal</keyword>
<reference evidence="6" key="1">
    <citation type="submission" date="2016-10" db="EMBL/GenBank/DDBJ databases">
        <authorList>
            <person name="Varghese N."/>
            <person name="Submissions S."/>
        </authorList>
    </citation>
    <scope>NUCLEOTIDE SEQUENCE [LARGE SCALE GENOMIC DNA]</scope>
    <source>
        <strain evidence="6">DSM 13234</strain>
    </source>
</reference>
<evidence type="ECO:0000256" key="3">
    <source>
        <dbReference type="ARBA" id="ARBA00022729"/>
    </source>
</evidence>
<feature type="chain" id="PRO_5010190834" evidence="4">
    <location>
        <begin position="20"/>
        <end position="324"/>
    </location>
</feature>
<dbReference type="InterPro" id="IPR018389">
    <property type="entry name" value="DctP_fam"/>
</dbReference>
<evidence type="ECO:0000256" key="2">
    <source>
        <dbReference type="ARBA" id="ARBA00022448"/>
    </source>
</evidence>
<sequence>MAAAGLAALAAILPLPLAAQSWTASHQFPVGDPRDQALRRLADDLAGLGIAIRIFPQATLLSPRDQLSGLNNGTLDLALIPADYMIDRIPQIAVLSLPGVVRGLDHARRLNASGPMRDLHRRIEAAGAVVIGQSWAAGTIAGRRHCIVAPTDAAGLRARIIGPYYAELWGATGAVPVPVPTSEMLATLLDHGLIDIASTSVTTLLSARLRTRFACLTLPGAAGAIWYFYEPILLSRRAWEELDTERRQAVLDAGSRAGSALTANASRFERQLAGDYLAAGIEVRTLDPEALTAWQRLARRTSWKMFREQVAGGAEMIDRVLAVE</sequence>
<keyword evidence="2" id="KW-0813">Transport</keyword>
<dbReference type="AlphaFoldDB" id="A0A1H6HGW7"/>
<keyword evidence="6" id="KW-1185">Reference proteome</keyword>
<dbReference type="Pfam" id="PF03480">
    <property type="entry name" value="DctP"/>
    <property type="match status" value="1"/>
</dbReference>
<dbReference type="PANTHER" id="PTHR33376">
    <property type="match status" value="1"/>
</dbReference>
<evidence type="ECO:0000313" key="6">
    <source>
        <dbReference type="Proteomes" id="UP000182983"/>
    </source>
</evidence>
<accession>A0A1H6HGW7</accession>
<evidence type="ECO:0000256" key="1">
    <source>
        <dbReference type="ARBA" id="ARBA00009023"/>
    </source>
</evidence>
<protein>
    <submittedName>
        <fullName evidence="5">TRAP-type C4-dicarboxylate transport system, substrate-binding protein</fullName>
    </submittedName>
</protein>
<feature type="signal peptide" evidence="4">
    <location>
        <begin position="1"/>
        <end position="19"/>
    </location>
</feature>
<dbReference type="NCBIfam" id="NF037995">
    <property type="entry name" value="TRAP_S1"/>
    <property type="match status" value="1"/>
</dbReference>
<gene>
    <name evidence="5" type="ORF">SAMN04244559_01604</name>
</gene>
<evidence type="ECO:0000256" key="4">
    <source>
        <dbReference type="SAM" id="SignalP"/>
    </source>
</evidence>
<dbReference type="RefSeq" id="WP_083386693.1">
    <property type="nucleotide sequence ID" value="NZ_FNWO01000005.1"/>
</dbReference>
<dbReference type="Proteomes" id="UP000182983">
    <property type="component" value="Unassembled WGS sequence"/>
</dbReference>
<dbReference type="OrthoDB" id="8678862at2"/>
<evidence type="ECO:0000313" key="5">
    <source>
        <dbReference type="EMBL" id="SEH34352.1"/>
    </source>
</evidence>
<name>A0A1H6HGW7_MAGFU</name>
<dbReference type="GO" id="GO:0015740">
    <property type="term" value="P:C4-dicarboxylate transport"/>
    <property type="evidence" value="ECO:0007669"/>
    <property type="project" value="TreeGrafter"/>
</dbReference>